<evidence type="ECO:0000256" key="3">
    <source>
        <dbReference type="ARBA" id="ARBA00022691"/>
    </source>
</evidence>
<dbReference type="PROSITE" id="PS51683">
    <property type="entry name" value="SAM_OMT_II"/>
    <property type="match status" value="1"/>
</dbReference>
<keyword evidence="1 7" id="KW-0489">Methyltransferase</keyword>
<feature type="domain" description="O-methyltransferase dimerisation" evidence="6">
    <location>
        <begin position="105"/>
        <end position="179"/>
    </location>
</feature>
<dbReference type="GO" id="GO:0046983">
    <property type="term" value="F:protein dimerization activity"/>
    <property type="evidence" value="ECO:0007669"/>
    <property type="project" value="InterPro"/>
</dbReference>
<dbReference type="PANTHER" id="PTHR43712">
    <property type="entry name" value="PUTATIVE (AFU_ORTHOLOGUE AFUA_4G14580)-RELATED"/>
    <property type="match status" value="1"/>
</dbReference>
<evidence type="ECO:0000256" key="1">
    <source>
        <dbReference type="ARBA" id="ARBA00022603"/>
    </source>
</evidence>
<dbReference type="CDD" id="cd02440">
    <property type="entry name" value="AdoMet_MTases"/>
    <property type="match status" value="1"/>
</dbReference>
<dbReference type="PANTHER" id="PTHR43712:SF2">
    <property type="entry name" value="O-METHYLTRANSFERASE CICE"/>
    <property type="match status" value="1"/>
</dbReference>
<dbReference type="InterPro" id="IPR029063">
    <property type="entry name" value="SAM-dependent_MTases_sf"/>
</dbReference>
<dbReference type="GO" id="GO:0008171">
    <property type="term" value="F:O-methyltransferase activity"/>
    <property type="evidence" value="ECO:0007669"/>
    <property type="project" value="InterPro"/>
</dbReference>
<accession>A0A679JAK7</accession>
<evidence type="ECO:0000256" key="2">
    <source>
        <dbReference type="ARBA" id="ARBA00022679"/>
    </source>
</evidence>
<dbReference type="EC" id="2.1.1.210" evidence="7"/>
<name>A0A679JAK7_9HYPH</name>
<evidence type="ECO:0000256" key="4">
    <source>
        <dbReference type="SAM" id="MobiDB-lite"/>
    </source>
</evidence>
<evidence type="ECO:0000259" key="6">
    <source>
        <dbReference type="Pfam" id="PF08100"/>
    </source>
</evidence>
<dbReference type="EMBL" id="LR743504">
    <property type="protein sequence ID" value="CAA2106883.1"/>
    <property type="molecule type" value="Genomic_DNA"/>
</dbReference>
<dbReference type="InterPro" id="IPR012967">
    <property type="entry name" value="COMT_dimerisation"/>
</dbReference>
<dbReference type="AlphaFoldDB" id="A0A679JAK7"/>
<dbReference type="InterPro" id="IPR036388">
    <property type="entry name" value="WH-like_DNA-bd_sf"/>
</dbReference>
<keyword evidence="3" id="KW-0949">S-adenosyl-L-methionine</keyword>
<proteinExistence type="predicted"/>
<dbReference type="Pfam" id="PF08100">
    <property type="entry name" value="Dimerisation"/>
    <property type="match status" value="1"/>
</dbReference>
<dbReference type="InterPro" id="IPR016461">
    <property type="entry name" value="COMT-like"/>
</dbReference>
<dbReference type="SUPFAM" id="SSF46785">
    <property type="entry name" value="Winged helix' DNA-binding domain"/>
    <property type="match status" value="1"/>
</dbReference>
<protein>
    <submittedName>
        <fullName evidence="7">Demethylspheroidene O-methyltransferase</fullName>
        <ecNumber evidence="7">2.1.1.210</ecNumber>
    </submittedName>
</protein>
<reference evidence="7" key="1">
    <citation type="submission" date="2019-12" db="EMBL/GenBank/DDBJ databases">
        <authorList>
            <person name="Cremers G."/>
        </authorList>
    </citation>
    <scope>NUCLEOTIDE SEQUENCE</scope>
    <source>
        <strain evidence="7">Mbul1</strain>
    </source>
</reference>
<sequence length="438" mass="47373">MSFTDNASRERPAANPPPFAGEGGPRVSEGRERGAPFPERSPPLPVVPRPPSPAEGGGRQRALPWRERWLGFRNRTIANPAFQRWAAAFPLTRGIARRNTRALFDLCAGFVYSQTLFACIRLDLFAILAPGPLGLEALAERICLRPERALRLLDAAVSLNLLRRLSDGRFALADLGAALIGNPSIAAMIEHHALLYEDLRDPVALLRGEGGTSRLAAYWPYAGTAGDAAIPAEAVADYSALMAASQSLIAEDILDAYPMGRHRLLMDVGGGEGAFLRAVMRATPDLSVRLFDLPAVAARAAGRFAAEGLSHRAEAHGGSFRTAPLPKGADVISLVRVVHDHDDDTVRLILRAAYDALGDDGTLLIAEPMAGTPGAEPVTEAYFGFYLLAMGSGRCRRPAELTALLQEAGFRDCREIPTRRPLLTRLLVSRRIDTLRRK</sequence>
<organism evidence="7">
    <name type="scientific">Methylobacterium bullatum</name>
    <dbReference type="NCBI Taxonomy" id="570505"/>
    <lineage>
        <taxon>Bacteria</taxon>
        <taxon>Pseudomonadati</taxon>
        <taxon>Pseudomonadota</taxon>
        <taxon>Alphaproteobacteria</taxon>
        <taxon>Hyphomicrobiales</taxon>
        <taxon>Methylobacteriaceae</taxon>
        <taxon>Methylobacterium</taxon>
    </lineage>
</organism>
<dbReference type="Pfam" id="PF00891">
    <property type="entry name" value="Methyltransf_2"/>
    <property type="match status" value="1"/>
</dbReference>
<dbReference type="InterPro" id="IPR036390">
    <property type="entry name" value="WH_DNA-bd_sf"/>
</dbReference>
<dbReference type="SUPFAM" id="SSF53335">
    <property type="entry name" value="S-adenosyl-L-methionine-dependent methyltransferases"/>
    <property type="match status" value="1"/>
</dbReference>
<feature type="domain" description="O-methyltransferase C-terminal" evidence="5">
    <location>
        <begin position="232"/>
        <end position="411"/>
    </location>
</feature>
<dbReference type="InterPro" id="IPR001077">
    <property type="entry name" value="COMT_C"/>
</dbReference>
<feature type="region of interest" description="Disordered" evidence="4">
    <location>
        <begin position="1"/>
        <end position="60"/>
    </location>
</feature>
<evidence type="ECO:0000259" key="5">
    <source>
        <dbReference type="Pfam" id="PF00891"/>
    </source>
</evidence>
<dbReference type="Gene3D" id="1.10.10.10">
    <property type="entry name" value="Winged helix-like DNA-binding domain superfamily/Winged helix DNA-binding domain"/>
    <property type="match status" value="1"/>
</dbReference>
<dbReference type="GO" id="GO:0032259">
    <property type="term" value="P:methylation"/>
    <property type="evidence" value="ECO:0007669"/>
    <property type="project" value="UniProtKB-KW"/>
</dbReference>
<gene>
    <name evidence="7" type="primary">crtF</name>
    <name evidence="7" type="ORF">MBUL_03889</name>
</gene>
<evidence type="ECO:0000313" key="7">
    <source>
        <dbReference type="EMBL" id="CAA2106883.1"/>
    </source>
</evidence>
<keyword evidence="2 7" id="KW-0808">Transferase</keyword>
<dbReference type="Gene3D" id="3.40.50.150">
    <property type="entry name" value="Vaccinia Virus protein VP39"/>
    <property type="match status" value="1"/>
</dbReference>
<feature type="compositionally biased region" description="Pro residues" evidence="4">
    <location>
        <begin position="39"/>
        <end position="53"/>
    </location>
</feature>
<dbReference type="Gene3D" id="1.10.287.1350">
    <property type="match status" value="1"/>
</dbReference>
<dbReference type="GO" id="GO:0043803">
    <property type="term" value="F:hydroxyneurosporene-O-methyltransferase activity"/>
    <property type="evidence" value="ECO:0007669"/>
    <property type="project" value="UniProtKB-EC"/>
</dbReference>